<organism evidence="1 2">
    <name type="scientific">Euzebyella marina</name>
    <dbReference type="NCBI Taxonomy" id="1761453"/>
    <lineage>
        <taxon>Bacteria</taxon>
        <taxon>Pseudomonadati</taxon>
        <taxon>Bacteroidota</taxon>
        <taxon>Flavobacteriia</taxon>
        <taxon>Flavobacteriales</taxon>
        <taxon>Flavobacteriaceae</taxon>
        <taxon>Euzebyella</taxon>
    </lineage>
</organism>
<sequence>MEDMSVLSTDENMLTLVYSSKSHLGKQVLGYVQGAGDALRTIDIAETKLGHAVWVTLADGLGKDLGELFSLDNTETLDIEDSDSFDTDDWLKLIDNNPELLQNPIAIKGKKFMQVTSRSEVLKFFEVDSAGLEKKNMGEEPVTKSTTKDESFI</sequence>
<dbReference type="KEGG" id="emar:D1013_12400"/>
<keyword evidence="2" id="KW-1185">Reference proteome</keyword>
<evidence type="ECO:0000313" key="1">
    <source>
        <dbReference type="EMBL" id="AYN68114.1"/>
    </source>
</evidence>
<proteinExistence type="predicted"/>
<gene>
    <name evidence="1" type="ORF">D1013_12400</name>
</gene>
<dbReference type="OrthoDB" id="1434620at2"/>
<dbReference type="Gene3D" id="3.40.30.10">
    <property type="entry name" value="Glutaredoxin"/>
    <property type="match status" value="1"/>
</dbReference>
<name>A0A3G2L754_9FLAO</name>
<dbReference type="AlphaFoldDB" id="A0A3G2L754"/>
<dbReference type="EMBL" id="CP032050">
    <property type="protein sequence ID" value="AYN68114.1"/>
    <property type="molecule type" value="Genomic_DNA"/>
</dbReference>
<accession>A0A3G2L754</accession>
<evidence type="ECO:0008006" key="3">
    <source>
        <dbReference type="Google" id="ProtNLM"/>
    </source>
</evidence>
<dbReference type="InterPro" id="IPR036249">
    <property type="entry name" value="Thioredoxin-like_sf"/>
</dbReference>
<evidence type="ECO:0000313" key="2">
    <source>
        <dbReference type="Proteomes" id="UP000276309"/>
    </source>
</evidence>
<dbReference type="Proteomes" id="UP000276309">
    <property type="component" value="Chromosome"/>
</dbReference>
<dbReference type="SUPFAM" id="SSF52833">
    <property type="entry name" value="Thioredoxin-like"/>
    <property type="match status" value="1"/>
</dbReference>
<protein>
    <recommendedName>
        <fullName evidence="3">Arsenate reductase</fullName>
    </recommendedName>
</protein>
<reference evidence="1 2" key="1">
    <citation type="submission" date="2018-08" db="EMBL/GenBank/DDBJ databases">
        <title>The reduced genetic potential of extracellular carbohydrate catabolism in Euzebyella marina RN62, a Flavobacteriia bacterium isolated from the hadal water.</title>
        <authorList>
            <person name="Xue C."/>
        </authorList>
    </citation>
    <scope>NUCLEOTIDE SEQUENCE [LARGE SCALE GENOMIC DNA]</scope>
    <source>
        <strain evidence="1 2">RN62</strain>
    </source>
</reference>